<dbReference type="PROSITE" id="PS50119">
    <property type="entry name" value="ZF_BBOX"/>
    <property type="match status" value="1"/>
</dbReference>
<accession>A0ABY7G2H2</accession>
<reference evidence="9" key="1">
    <citation type="submission" date="2022-11" db="EMBL/GenBank/DDBJ databases">
        <title>Centuries of genome instability and evolution in soft-shell clam transmissible cancer (bioRxiv).</title>
        <authorList>
            <person name="Hart S.F.M."/>
            <person name="Yonemitsu M.A."/>
            <person name="Giersch R.M."/>
            <person name="Beal B.F."/>
            <person name="Arriagada G."/>
            <person name="Davis B.W."/>
            <person name="Ostrander E.A."/>
            <person name="Goff S.P."/>
            <person name="Metzger M.J."/>
        </authorList>
    </citation>
    <scope>NUCLEOTIDE SEQUENCE</scope>
    <source>
        <strain evidence="9">MELC-2E11</strain>
        <tissue evidence="9">Siphon/mantle</tissue>
    </source>
</reference>
<dbReference type="InterPro" id="IPR001841">
    <property type="entry name" value="Znf_RING"/>
</dbReference>
<name>A0ABY7G2H2_MYAAR</name>
<feature type="domain" description="RING-type" evidence="6">
    <location>
        <begin position="14"/>
        <end position="57"/>
    </location>
</feature>
<evidence type="ECO:0000256" key="5">
    <source>
        <dbReference type="SAM" id="MobiDB-lite"/>
    </source>
</evidence>
<dbReference type="Gene3D" id="2.60.120.920">
    <property type="match status" value="1"/>
</dbReference>
<evidence type="ECO:0000256" key="4">
    <source>
        <dbReference type="PROSITE-ProRule" id="PRU00024"/>
    </source>
</evidence>
<dbReference type="InterPro" id="IPR001870">
    <property type="entry name" value="B30.2/SPRY"/>
</dbReference>
<feature type="compositionally biased region" description="Basic and acidic residues" evidence="5">
    <location>
        <begin position="724"/>
        <end position="744"/>
    </location>
</feature>
<evidence type="ECO:0000259" key="6">
    <source>
        <dbReference type="PROSITE" id="PS50089"/>
    </source>
</evidence>
<feature type="compositionally biased region" description="Polar residues" evidence="5">
    <location>
        <begin position="433"/>
        <end position="451"/>
    </location>
</feature>
<dbReference type="InterPro" id="IPR013320">
    <property type="entry name" value="ConA-like_dom_sf"/>
</dbReference>
<dbReference type="SMART" id="SM00184">
    <property type="entry name" value="RING"/>
    <property type="match status" value="1"/>
</dbReference>
<dbReference type="InterPro" id="IPR047153">
    <property type="entry name" value="TRIM45/56/19-like"/>
</dbReference>
<dbReference type="PANTHER" id="PTHR25462:SF306">
    <property type="entry name" value="TRIPARTITE MOTIF CONTAINING 9"/>
    <property type="match status" value="1"/>
</dbReference>
<feature type="compositionally biased region" description="Low complexity" evidence="5">
    <location>
        <begin position="533"/>
        <end position="545"/>
    </location>
</feature>
<feature type="region of interest" description="Disordered" evidence="5">
    <location>
        <begin position="493"/>
        <end position="591"/>
    </location>
</feature>
<dbReference type="InterPro" id="IPR013083">
    <property type="entry name" value="Znf_RING/FYVE/PHD"/>
</dbReference>
<evidence type="ECO:0000259" key="7">
    <source>
        <dbReference type="PROSITE" id="PS50119"/>
    </source>
</evidence>
<feature type="region of interest" description="Disordered" evidence="5">
    <location>
        <begin position="433"/>
        <end position="454"/>
    </location>
</feature>
<dbReference type="SUPFAM" id="SSF57850">
    <property type="entry name" value="RING/U-box"/>
    <property type="match status" value="1"/>
</dbReference>
<dbReference type="InterPro" id="IPR003649">
    <property type="entry name" value="Bbox_C"/>
</dbReference>
<evidence type="ECO:0000259" key="8">
    <source>
        <dbReference type="PROSITE" id="PS50188"/>
    </source>
</evidence>
<dbReference type="PROSITE" id="PS50089">
    <property type="entry name" value="ZF_RING_2"/>
    <property type="match status" value="1"/>
</dbReference>
<keyword evidence="1" id="KW-0479">Metal-binding</keyword>
<feature type="compositionally biased region" description="Polar residues" evidence="5">
    <location>
        <begin position="640"/>
        <end position="651"/>
    </location>
</feature>
<dbReference type="Pfam" id="PF00643">
    <property type="entry name" value="zf-B_box"/>
    <property type="match status" value="2"/>
</dbReference>
<dbReference type="PROSITE" id="PS50188">
    <property type="entry name" value="B302_SPRY"/>
    <property type="match status" value="1"/>
</dbReference>
<dbReference type="PROSITE" id="PS00518">
    <property type="entry name" value="ZF_RING_1"/>
    <property type="match status" value="1"/>
</dbReference>
<dbReference type="CDD" id="cd19756">
    <property type="entry name" value="Bbox2"/>
    <property type="match status" value="1"/>
</dbReference>
<proteinExistence type="predicted"/>
<dbReference type="InterPro" id="IPR043136">
    <property type="entry name" value="B30.2/SPRY_sf"/>
</dbReference>
<dbReference type="SMART" id="SM00502">
    <property type="entry name" value="BBC"/>
    <property type="match status" value="1"/>
</dbReference>
<organism evidence="9 10">
    <name type="scientific">Mya arenaria</name>
    <name type="common">Soft-shell clam</name>
    <dbReference type="NCBI Taxonomy" id="6604"/>
    <lineage>
        <taxon>Eukaryota</taxon>
        <taxon>Metazoa</taxon>
        <taxon>Spiralia</taxon>
        <taxon>Lophotrochozoa</taxon>
        <taxon>Mollusca</taxon>
        <taxon>Bivalvia</taxon>
        <taxon>Autobranchia</taxon>
        <taxon>Heteroconchia</taxon>
        <taxon>Euheterodonta</taxon>
        <taxon>Imparidentia</taxon>
        <taxon>Neoheterodontei</taxon>
        <taxon>Myida</taxon>
        <taxon>Myoidea</taxon>
        <taxon>Myidae</taxon>
        <taxon>Mya</taxon>
    </lineage>
</organism>
<gene>
    <name evidence="9" type="ORF">MAR_013298</name>
</gene>
<keyword evidence="2 4" id="KW-0863">Zinc-finger</keyword>
<evidence type="ECO:0000256" key="1">
    <source>
        <dbReference type="ARBA" id="ARBA00022723"/>
    </source>
</evidence>
<dbReference type="SMART" id="SM00336">
    <property type="entry name" value="BBOX"/>
    <property type="match status" value="2"/>
</dbReference>
<feature type="domain" description="B box-type" evidence="7">
    <location>
        <begin position="87"/>
        <end position="134"/>
    </location>
</feature>
<feature type="domain" description="B30.2/SPRY" evidence="8">
    <location>
        <begin position="698"/>
        <end position="917"/>
    </location>
</feature>
<dbReference type="InterPro" id="IPR017907">
    <property type="entry name" value="Znf_RING_CS"/>
</dbReference>
<dbReference type="Gene3D" id="3.30.40.10">
    <property type="entry name" value="Zinc/RING finger domain, C3HC4 (zinc finger)"/>
    <property type="match status" value="1"/>
</dbReference>
<feature type="compositionally biased region" description="Low complexity" evidence="5">
    <location>
        <begin position="510"/>
        <end position="526"/>
    </location>
</feature>
<dbReference type="SUPFAM" id="SSF49899">
    <property type="entry name" value="Concanavalin A-like lectins/glucanases"/>
    <property type="match status" value="1"/>
</dbReference>
<dbReference type="Gene3D" id="3.30.160.60">
    <property type="entry name" value="Classic Zinc Finger"/>
    <property type="match status" value="1"/>
</dbReference>
<protein>
    <submittedName>
        <fullName evidence="9">TRI33-like protein</fullName>
    </submittedName>
</protein>
<evidence type="ECO:0000256" key="2">
    <source>
        <dbReference type="ARBA" id="ARBA00022771"/>
    </source>
</evidence>
<evidence type="ECO:0000256" key="3">
    <source>
        <dbReference type="ARBA" id="ARBA00022833"/>
    </source>
</evidence>
<feature type="region of interest" description="Disordered" evidence="5">
    <location>
        <begin position="605"/>
        <end position="746"/>
    </location>
</feature>
<dbReference type="InterPro" id="IPR000315">
    <property type="entry name" value="Znf_B-box"/>
</dbReference>
<evidence type="ECO:0000313" key="9">
    <source>
        <dbReference type="EMBL" id="WAR27594.1"/>
    </source>
</evidence>
<keyword evidence="10" id="KW-1185">Reference proteome</keyword>
<feature type="compositionally biased region" description="Polar residues" evidence="5">
    <location>
        <begin position="549"/>
        <end position="565"/>
    </location>
</feature>
<sequence>MATTEDVDEDAVLCGVCNSEFDDRQRTPQLLPCLHTLCRDCALNAAKGSLLTCGLCQEVHTIGADLALLTDSTMKNMVDVVRIQRKSGSILCSDCPDNNKGEKFCRDCYVFLCSECTSAHKRTQLTRKHAVLSIEELKTSGIDSFSRKEMCQMEGHGDQPFSYFCDNPECQKPVCTQCVLGDHSQAGGHVIRNLGEVYEENKIHVERLVGEVLSKLSVISSDAKQQENESKVIDEKEAKVTAEVDSVFDELEAILKKRRAQLKERVSVICQERKSSLDSELSKLKKNKTEMENACNYSSRMLVFTNKPEFLNLFPTVTSRLSSLLNAVHDVTSQDKFELTFETGPDRAKLEEICTDVGEIRTNVYGGPDGTPSHPVRINGTVDVEETFVLPYKGPPIHPPGTFTLGRHGTPDRAVKEVRLPKVEPLNFDSITKDQNSYKMPTKTGLKSTPSPEAETVLGRPLALRSPVIAPAHKSTSLGDFLKAQDNIDREQERHLPKAPNSPQITSSVRSGPTTSPSLPSRGPLSLNQTLPSSFGSGSSYVSKGYDNSPPSRDVTSPLTSSSKYGGSYLHNGPEKVPMMTNRPRDPTIPRLDLSTVAPITSTLARGDIKGVTRPGNISPDRRPDVPASELQEASERQNRSVTSTNGTSLSRPKLGVTWKDGGRTGEAGRLTNFSENKPTTLGIASKLTESSYPDVKAPSPRKQQSPGDRPVVFGPDFQMDPNSAHHEREVTSDGRTLRNKKTDIFGGGPDLDNSLVQYKGAIGTLGVKEQGKVYWELDVVYNIQQPLEETWLVFEIGLCRLDDIDMHHTVERHEHARSFYVARYPETGKLTQEFWHNRELLEFSPLSDNSPGIEVRITYGLFVDTRKRKWVIVDCNNNKVLHSFDMLDFSEALYPVFGCYNPDLCTVEMTLKTGNEITIVPQCLKSPGFRSP</sequence>
<evidence type="ECO:0000313" key="10">
    <source>
        <dbReference type="Proteomes" id="UP001164746"/>
    </source>
</evidence>
<keyword evidence="3" id="KW-0862">Zinc</keyword>
<dbReference type="EMBL" id="CP111026">
    <property type="protein sequence ID" value="WAR27594.1"/>
    <property type="molecule type" value="Genomic_DNA"/>
</dbReference>
<dbReference type="SUPFAM" id="SSF57845">
    <property type="entry name" value="B-box zinc-binding domain"/>
    <property type="match status" value="1"/>
</dbReference>
<dbReference type="PANTHER" id="PTHR25462">
    <property type="entry name" value="BONUS, ISOFORM C-RELATED"/>
    <property type="match status" value="1"/>
</dbReference>
<dbReference type="Proteomes" id="UP001164746">
    <property type="component" value="Chromosome 15"/>
</dbReference>